<dbReference type="Gene3D" id="3.40.30.10">
    <property type="entry name" value="Glutaredoxin"/>
    <property type="match status" value="1"/>
</dbReference>
<dbReference type="InterPro" id="IPR012336">
    <property type="entry name" value="Thioredoxin-like_fold"/>
</dbReference>
<protein>
    <recommendedName>
        <fullName evidence="1">Thioredoxin-like fold domain-containing protein</fullName>
    </recommendedName>
</protein>
<organism evidence="2 3">
    <name type="scientific">Candida theae</name>
    <dbReference type="NCBI Taxonomy" id="1198502"/>
    <lineage>
        <taxon>Eukaryota</taxon>
        <taxon>Fungi</taxon>
        <taxon>Dikarya</taxon>
        <taxon>Ascomycota</taxon>
        <taxon>Saccharomycotina</taxon>
        <taxon>Pichiomycetes</taxon>
        <taxon>Debaryomycetaceae</taxon>
        <taxon>Candida/Lodderomyces clade</taxon>
        <taxon>Candida</taxon>
    </lineage>
</organism>
<comment type="caution">
    <text evidence="2">The sequence shown here is derived from an EMBL/GenBank/DDBJ whole genome shotgun (WGS) entry which is preliminary data.</text>
</comment>
<dbReference type="InterPro" id="IPR036249">
    <property type="entry name" value="Thioredoxin-like_sf"/>
</dbReference>
<sequence>MISPKYSLTHYYLGLNTLSGAKKAPHIVNLYLDYTCPFSAKLFLKLFQTVIPNLQKKHPDAFQFVFVNAIQPWHPNSIFLGEFALAYAKLLRENPRGDEHESFWKFNKAVFENQKQFYDNSNIRLTRNEIYGQIYDVVSKELNLHVDKDKLLAELKIKEGGEPANEGNGATVDVKYFTRYQRTVGVHVTPSVTVDGIVDSSVSSGSSEDELIKVFESKL</sequence>
<gene>
    <name evidence="2" type="ORF">KGF57_004781</name>
</gene>
<dbReference type="Pfam" id="PF13462">
    <property type="entry name" value="Thioredoxin_4"/>
    <property type="match status" value="1"/>
</dbReference>
<feature type="domain" description="Thioredoxin-like fold" evidence="1">
    <location>
        <begin position="19"/>
        <end position="197"/>
    </location>
</feature>
<dbReference type="RefSeq" id="XP_051606693.1">
    <property type="nucleotide sequence ID" value="XM_051754327.1"/>
</dbReference>
<dbReference type="PANTHER" id="PTHR33875">
    <property type="entry name" value="OS09G0542200 PROTEIN"/>
    <property type="match status" value="1"/>
</dbReference>
<name>A0AAD5FWR2_9ASCO</name>
<dbReference type="Proteomes" id="UP001204833">
    <property type="component" value="Unassembled WGS sequence"/>
</dbReference>
<proteinExistence type="predicted"/>
<dbReference type="GeneID" id="76152825"/>
<accession>A0AAD5FWR2</accession>
<reference evidence="2 3" key="1">
    <citation type="journal article" date="2022" name="DNA Res.">
        <title>Genome analysis of five recently described species of the CUG-Ser clade uncovers Candida theae as a new hybrid lineage with pathogenic potential in the Candida parapsilosis species complex.</title>
        <authorList>
            <person name="Mixao V."/>
            <person name="Del Olmo V."/>
            <person name="Hegedusova E."/>
            <person name="Saus E."/>
            <person name="Pryszcz L."/>
            <person name="Cillingova A."/>
            <person name="Nosek J."/>
            <person name="Gabaldon T."/>
        </authorList>
    </citation>
    <scope>NUCLEOTIDE SEQUENCE [LARGE SCALE GENOMIC DNA]</scope>
    <source>
        <strain evidence="2 3">CBS 12239</strain>
    </source>
</reference>
<dbReference type="PANTHER" id="PTHR33875:SF2">
    <property type="entry name" value="ACR183CP"/>
    <property type="match status" value="1"/>
</dbReference>
<dbReference type="SUPFAM" id="SSF52833">
    <property type="entry name" value="Thioredoxin-like"/>
    <property type="match status" value="1"/>
</dbReference>
<evidence type="ECO:0000313" key="3">
    <source>
        <dbReference type="Proteomes" id="UP001204833"/>
    </source>
</evidence>
<keyword evidence="3" id="KW-1185">Reference proteome</keyword>
<evidence type="ECO:0000259" key="1">
    <source>
        <dbReference type="Pfam" id="PF13462"/>
    </source>
</evidence>
<evidence type="ECO:0000313" key="2">
    <source>
        <dbReference type="EMBL" id="KAI5949183.1"/>
    </source>
</evidence>
<dbReference type="AlphaFoldDB" id="A0AAD5FWR2"/>
<dbReference type="EMBL" id="JAIHNG010000164">
    <property type="protein sequence ID" value="KAI5949183.1"/>
    <property type="molecule type" value="Genomic_DNA"/>
</dbReference>